<dbReference type="OrthoDB" id="10441401at2759"/>
<reference evidence="2" key="1">
    <citation type="submission" date="2018-10" db="EMBL/GenBank/DDBJ databases">
        <title>Effector identification in a new, highly contiguous assembly of the strawberry crown rot pathogen Phytophthora cactorum.</title>
        <authorList>
            <person name="Armitage A.D."/>
            <person name="Nellist C.F."/>
            <person name="Bates H."/>
            <person name="Vickerstaff R.J."/>
            <person name="Harrison R.J."/>
        </authorList>
    </citation>
    <scope>NUCLEOTIDE SEQUENCE</scope>
    <source>
        <strain evidence="2">4040</strain>
    </source>
</reference>
<dbReference type="EMBL" id="RCMK01000368">
    <property type="protein sequence ID" value="KAG2933023.1"/>
    <property type="molecule type" value="Genomic_DNA"/>
</dbReference>
<feature type="compositionally biased region" description="Low complexity" evidence="1">
    <location>
        <begin position="54"/>
        <end position="73"/>
    </location>
</feature>
<dbReference type="Proteomes" id="UP000688947">
    <property type="component" value="Unassembled WGS sequence"/>
</dbReference>
<gene>
    <name evidence="3" type="ORF">JG687_00011267</name>
    <name evidence="2" type="ORF">PC117_g12952</name>
</gene>
<reference evidence="3" key="2">
    <citation type="submission" date="2021-01" db="EMBL/GenBank/DDBJ databases">
        <title>Phytophthora aleatoria, a newly-described species from Pinus radiata is distinct from Phytophthora cactorum isolates based on comparative genomics.</title>
        <authorList>
            <person name="Mcdougal R."/>
            <person name="Panda P."/>
            <person name="Williams N."/>
            <person name="Studholme D.J."/>
        </authorList>
    </citation>
    <scope>NUCLEOTIDE SEQUENCE</scope>
    <source>
        <strain evidence="3">NZFS 3830</strain>
    </source>
</reference>
<name>A0A8T1D671_9STRA</name>
<evidence type="ECO:0000313" key="2">
    <source>
        <dbReference type="EMBL" id="KAG2933023.1"/>
    </source>
</evidence>
<evidence type="ECO:0000313" key="3">
    <source>
        <dbReference type="EMBL" id="KAG6955346.1"/>
    </source>
</evidence>
<evidence type="ECO:0000313" key="4">
    <source>
        <dbReference type="Proteomes" id="UP000736787"/>
    </source>
</evidence>
<protein>
    <submittedName>
        <fullName evidence="2">Uncharacterized protein</fullName>
    </submittedName>
</protein>
<dbReference type="AlphaFoldDB" id="A0A8T1D671"/>
<evidence type="ECO:0000256" key="1">
    <source>
        <dbReference type="SAM" id="MobiDB-lite"/>
    </source>
</evidence>
<organism evidence="2 4">
    <name type="scientific">Phytophthora cactorum</name>
    <dbReference type="NCBI Taxonomy" id="29920"/>
    <lineage>
        <taxon>Eukaryota</taxon>
        <taxon>Sar</taxon>
        <taxon>Stramenopiles</taxon>
        <taxon>Oomycota</taxon>
        <taxon>Peronosporomycetes</taxon>
        <taxon>Peronosporales</taxon>
        <taxon>Peronosporaceae</taxon>
        <taxon>Phytophthora</taxon>
    </lineage>
</organism>
<comment type="caution">
    <text evidence="2">The sequence shown here is derived from an EMBL/GenBank/DDBJ whole genome shotgun (WGS) entry which is preliminary data.</text>
</comment>
<proteinExistence type="predicted"/>
<dbReference type="Proteomes" id="UP000736787">
    <property type="component" value="Unassembled WGS sequence"/>
</dbReference>
<dbReference type="EMBL" id="JAENGZ010000682">
    <property type="protein sequence ID" value="KAG6955346.1"/>
    <property type="molecule type" value="Genomic_DNA"/>
</dbReference>
<accession>A0A8T1D671</accession>
<sequence length="73" mass="7726">MIQIDQTCLATFTATETEIDEVVLDFRSVVTSPSDQDPALVSHGTHGALNPTFSATPTPSAATAASWAWHPRG</sequence>
<feature type="region of interest" description="Disordered" evidence="1">
    <location>
        <begin position="34"/>
        <end position="73"/>
    </location>
</feature>